<dbReference type="InterPro" id="IPR002295">
    <property type="entry name" value="N4/N6-MTase_EcoPI_Mod-like"/>
</dbReference>
<comment type="caution">
    <text evidence="7">The sequence shown here is derived from an EMBL/GenBank/DDBJ whole genome shotgun (WGS) entry which is preliminary data.</text>
</comment>
<evidence type="ECO:0000256" key="3">
    <source>
        <dbReference type="ARBA" id="ARBA00022679"/>
    </source>
</evidence>
<keyword evidence="5" id="KW-0680">Restriction system</keyword>
<evidence type="ECO:0000256" key="4">
    <source>
        <dbReference type="ARBA" id="ARBA00022691"/>
    </source>
</evidence>
<dbReference type="InterPro" id="IPR002052">
    <property type="entry name" value="DNA_methylase_N6_adenine_CS"/>
</dbReference>
<dbReference type="PROSITE" id="PS00092">
    <property type="entry name" value="N6_MTASE"/>
    <property type="match status" value="1"/>
</dbReference>
<gene>
    <name evidence="7" type="ORF">GCM10008933_38260</name>
</gene>
<evidence type="ECO:0000259" key="6">
    <source>
        <dbReference type="Pfam" id="PF01555"/>
    </source>
</evidence>
<dbReference type="PRINTS" id="PR00506">
    <property type="entry name" value="D21N6MTFRASE"/>
</dbReference>
<dbReference type="Pfam" id="PF01555">
    <property type="entry name" value="N6_N4_Mtase"/>
    <property type="match status" value="1"/>
</dbReference>
<accession>A0ABP3IHV1</accession>
<name>A0ABP3IHV1_9BACL</name>
<comment type="similarity">
    <text evidence="1">Belongs to the N(4)/N(6)-methyltransferase family.</text>
</comment>
<keyword evidence="4" id="KW-0949">S-adenosyl-L-methionine</keyword>
<organism evidence="7 8">
    <name type="scientific">Paenibacillus motobuensis</name>
    <dbReference type="NCBI Taxonomy" id="295324"/>
    <lineage>
        <taxon>Bacteria</taxon>
        <taxon>Bacillati</taxon>
        <taxon>Bacillota</taxon>
        <taxon>Bacilli</taxon>
        <taxon>Bacillales</taxon>
        <taxon>Paenibacillaceae</taxon>
        <taxon>Paenibacillus</taxon>
    </lineage>
</organism>
<sequence length="644" mass="74046">MNKLTMKSTDLTQVNIDKIAELFPNVITEARDEQGKIKRAVDFDLLRQELSDYLVEGEKERYQLTWPGKKEAIILANTSIDKTLRPVKENSVNWENTQNLYLEGDNLEVLKLLQESYLNKIKLVYIDPPYNTGKDFIYKDDYKESAEEYLEESGQIDDEGNKLFQNTESNGRFHSDWLTMMYSRLKIARNLLSEDGAIFISIDDNEIINVRRLCDHVFGESNFFAQVIVQSNKRGHTYKQISKTHEYLLIYTKNPDTEFNELEKTDENFDLNYEDELGKFNIRELRNRNPKFGKFNRPNLFYSVYVNESIVDSDGFSPVSLNCDEHFTIGVTPLNSIGGESCWRWGKQLLLKNSNVDTKKSNVVAKKKRDGGFNIYEKYRKSTYTPKSIWTETEFITEKGTVELGELGLSKYFDFPKPTHLIRQIIELSCGKEDIVLDFFSGSATTADAVMKLNAEDEGNRKYIMIQVPQKTNENSDAFKDGYLNICEIGKERIRRAAKKIKEETGADIDYGFRVYRVDSSNMKDVYYTPDSLGQLNLDDVASNIKEDRTGEDLLIQVILECGLELSLPMESKEIQGKTVHYVAGNSLIACFDDEVSESVIKKIAEDQPLRVVFRDSSFSDDSARINVEELFKLLSPSTEIQVL</sequence>
<evidence type="ECO:0000256" key="2">
    <source>
        <dbReference type="ARBA" id="ARBA00022603"/>
    </source>
</evidence>
<dbReference type="EMBL" id="BAAACX010000017">
    <property type="protein sequence ID" value="GAA0404210.1"/>
    <property type="molecule type" value="Genomic_DNA"/>
</dbReference>
<dbReference type="InterPro" id="IPR002941">
    <property type="entry name" value="DNA_methylase_N4/N6"/>
</dbReference>
<reference evidence="8" key="1">
    <citation type="journal article" date="2019" name="Int. J. Syst. Evol. Microbiol.">
        <title>The Global Catalogue of Microorganisms (GCM) 10K type strain sequencing project: providing services to taxonomists for standard genome sequencing and annotation.</title>
        <authorList>
            <consortium name="The Broad Institute Genomics Platform"/>
            <consortium name="The Broad Institute Genome Sequencing Center for Infectious Disease"/>
            <person name="Wu L."/>
            <person name="Ma J."/>
        </authorList>
    </citation>
    <scope>NUCLEOTIDE SEQUENCE [LARGE SCALE GENOMIC DNA]</scope>
    <source>
        <strain evidence="8">JCM 12774</strain>
    </source>
</reference>
<keyword evidence="8" id="KW-1185">Reference proteome</keyword>
<dbReference type="Proteomes" id="UP001500340">
    <property type="component" value="Unassembled WGS sequence"/>
</dbReference>
<keyword evidence="3" id="KW-0808">Transferase</keyword>
<evidence type="ECO:0000313" key="8">
    <source>
        <dbReference type="Proteomes" id="UP001500340"/>
    </source>
</evidence>
<dbReference type="Gene3D" id="3.40.50.150">
    <property type="entry name" value="Vaccinia Virus protein VP39"/>
    <property type="match status" value="1"/>
</dbReference>
<protein>
    <submittedName>
        <fullName evidence="7">Site-specific DNA-methyltransferase</fullName>
    </submittedName>
</protein>
<dbReference type="RefSeq" id="WP_343863848.1">
    <property type="nucleotide sequence ID" value="NZ_BAAACX010000017.1"/>
</dbReference>
<proteinExistence type="inferred from homology"/>
<dbReference type="InterPro" id="IPR029063">
    <property type="entry name" value="SAM-dependent_MTases_sf"/>
</dbReference>
<evidence type="ECO:0000256" key="1">
    <source>
        <dbReference type="ARBA" id="ARBA00006594"/>
    </source>
</evidence>
<dbReference type="PIRSF" id="PIRSF015855">
    <property type="entry name" value="TypeIII_Mtase_mKpnI"/>
    <property type="match status" value="1"/>
</dbReference>
<feature type="domain" description="DNA methylase N-4/N-6" evidence="6">
    <location>
        <begin position="121"/>
        <end position="471"/>
    </location>
</feature>
<evidence type="ECO:0000256" key="5">
    <source>
        <dbReference type="ARBA" id="ARBA00022747"/>
    </source>
</evidence>
<dbReference type="SUPFAM" id="SSF53335">
    <property type="entry name" value="S-adenosyl-L-methionine-dependent methyltransferases"/>
    <property type="match status" value="1"/>
</dbReference>
<evidence type="ECO:0000313" key="7">
    <source>
        <dbReference type="EMBL" id="GAA0404210.1"/>
    </source>
</evidence>
<keyword evidence="2" id="KW-0489">Methyltransferase</keyword>